<dbReference type="Proteomes" id="UP000464669">
    <property type="component" value="Segment"/>
</dbReference>
<keyword evidence="2" id="KW-1185">Reference proteome</keyword>
<organism evidence="1 2">
    <name type="scientific">Klebsiella phage N1M2</name>
    <dbReference type="NCBI Taxonomy" id="2664939"/>
    <lineage>
        <taxon>Viruses</taxon>
        <taxon>Duplodnaviria</taxon>
        <taxon>Heunggongvirae</taxon>
        <taxon>Uroviricota</taxon>
        <taxon>Caudoviricetes</taxon>
        <taxon>Chimalliviridae</taxon>
        <taxon>Nimduovirus</taxon>
        <taxon>Nimduovirus N1M2</taxon>
    </lineage>
</organism>
<reference evidence="1 2" key="1">
    <citation type="submission" date="2019-11" db="EMBL/GenBank/DDBJ databases">
        <authorList>
            <person name="Lewis R."/>
            <person name="Clooney A.G."/>
            <person name="Stockdale S.R."/>
            <person name="Buttimer C."/>
            <person name="Draper L.A."/>
            <person name="Ross R.P."/>
            <person name="Hill C."/>
        </authorList>
    </citation>
    <scope>NUCLEOTIDE SEQUENCE [LARGE SCALE GENOMIC DNA]</scope>
</reference>
<name>A0A6B7ZER6_9CAUD</name>
<proteinExistence type="predicted"/>
<evidence type="ECO:0000313" key="2">
    <source>
        <dbReference type="Proteomes" id="UP000464669"/>
    </source>
</evidence>
<gene>
    <name evidence="1" type="ORF">N1M2_103</name>
</gene>
<sequence>MNILKITKALPKISSSMVLYDDELSLRELARDIESMNCKLEIFEIINERIANYHPVMSHAMIELLPGEIEHMFGQYLIQVLESNKTPWAIALEFQDKYWDLLKGNVINILRLKLGIIGYDPKVWLEAGK</sequence>
<evidence type="ECO:0000313" key="1">
    <source>
        <dbReference type="EMBL" id="QGH71966.1"/>
    </source>
</evidence>
<dbReference type="EMBL" id="MN642089">
    <property type="protein sequence ID" value="QGH71966.1"/>
    <property type="molecule type" value="Genomic_DNA"/>
</dbReference>
<protein>
    <submittedName>
        <fullName evidence="1">Uncharacterized protein</fullName>
    </submittedName>
</protein>
<accession>A0A6B7ZER6</accession>